<dbReference type="EMBL" id="MCOG01000086">
    <property type="protein sequence ID" value="ORY54340.1"/>
    <property type="molecule type" value="Genomic_DNA"/>
</dbReference>
<reference evidence="2 3" key="1">
    <citation type="submission" date="2016-08" db="EMBL/GenBank/DDBJ databases">
        <title>A Parts List for Fungal Cellulosomes Revealed by Comparative Genomics.</title>
        <authorList>
            <consortium name="DOE Joint Genome Institute"/>
            <person name="Haitjema C.H."/>
            <person name="Gilmore S.P."/>
            <person name="Henske J.K."/>
            <person name="Solomon K.V."/>
            <person name="De Groot R."/>
            <person name="Kuo A."/>
            <person name="Mondo S.J."/>
            <person name="Salamov A.A."/>
            <person name="Labutti K."/>
            <person name="Zhao Z."/>
            <person name="Chiniquy J."/>
            <person name="Barry K."/>
            <person name="Brewer H.M."/>
            <person name="Purvine S.O."/>
            <person name="Wright A.T."/>
            <person name="Boxma B."/>
            <person name="Van Alen T."/>
            <person name="Hackstein J.H."/>
            <person name="Baker S.E."/>
            <person name="Grigoriev I.V."/>
            <person name="O'Malley M.A."/>
        </authorList>
    </citation>
    <scope>NUCLEOTIDE SEQUENCE [LARGE SCALE GENOMIC DNA]</scope>
    <source>
        <strain evidence="2 3">G1</strain>
    </source>
</reference>
<name>A0A1Y2D521_9FUNG</name>
<dbReference type="OrthoDB" id="289038at2759"/>
<dbReference type="CDD" id="cd00121">
    <property type="entry name" value="MATH"/>
    <property type="match status" value="2"/>
</dbReference>
<gene>
    <name evidence="2" type="ORF">LY90DRAFT_670109</name>
</gene>
<sequence length="356" mass="42043">MSLFISPNTDINKKAEEGLTAVLKDLIDDDNGKNIIEDHYFEWKIKDWSDFINVYDKRMYSLPFIAGGHSWMIKLKAPHNEYHREEKYLRICLANKTNDNKEKHTLIKFLISFRNSHSYTSFKALPPSSFFCISNVTTEEISSEYAYPVIVNEEDFRKFIQPLIEDDILILCMNFRIYNNAILEKYLNELKSLIKDDDGKEIINEDYYEWKVANLDINNTLEFSPNFNIGNYQWGIELSCVKSKEYLGLTFHNRNVISSLKEDEKICIICILSIRNANDFSCFHAESTSLQYFTKKKRSYSFPQFFKISDLFVRNESTNNKLLFEDGKIIVGAYVRIYKNEIDTSKQNKRRSFFFF</sequence>
<dbReference type="InterPro" id="IPR002083">
    <property type="entry name" value="MATH/TRAF_dom"/>
</dbReference>
<dbReference type="Proteomes" id="UP000193920">
    <property type="component" value="Unassembled WGS sequence"/>
</dbReference>
<protein>
    <recommendedName>
        <fullName evidence="1">MATH domain-containing protein</fullName>
    </recommendedName>
</protein>
<proteinExistence type="predicted"/>
<dbReference type="InterPro" id="IPR008974">
    <property type="entry name" value="TRAF-like"/>
</dbReference>
<evidence type="ECO:0000259" key="1">
    <source>
        <dbReference type="PROSITE" id="PS50144"/>
    </source>
</evidence>
<accession>A0A1Y2D521</accession>
<feature type="domain" description="MATH" evidence="1">
    <location>
        <begin position="205"/>
        <end position="335"/>
    </location>
</feature>
<dbReference type="Gene3D" id="2.60.210.10">
    <property type="entry name" value="Apoptosis, Tumor Necrosis Factor Receptor Associated Protein 2, Chain A"/>
    <property type="match status" value="2"/>
</dbReference>
<evidence type="ECO:0000313" key="2">
    <source>
        <dbReference type="EMBL" id="ORY54340.1"/>
    </source>
</evidence>
<dbReference type="PROSITE" id="PS50144">
    <property type="entry name" value="MATH"/>
    <property type="match status" value="2"/>
</dbReference>
<comment type="caution">
    <text evidence="2">The sequence shown here is derived from an EMBL/GenBank/DDBJ whole genome shotgun (WGS) entry which is preliminary data.</text>
</comment>
<feature type="domain" description="MATH" evidence="1">
    <location>
        <begin position="38"/>
        <end position="175"/>
    </location>
</feature>
<evidence type="ECO:0000313" key="3">
    <source>
        <dbReference type="Proteomes" id="UP000193920"/>
    </source>
</evidence>
<dbReference type="AlphaFoldDB" id="A0A1Y2D521"/>
<keyword evidence="3" id="KW-1185">Reference proteome</keyword>
<dbReference type="SUPFAM" id="SSF49599">
    <property type="entry name" value="TRAF domain-like"/>
    <property type="match status" value="2"/>
</dbReference>
<organism evidence="2 3">
    <name type="scientific">Neocallimastix californiae</name>
    <dbReference type="NCBI Taxonomy" id="1754190"/>
    <lineage>
        <taxon>Eukaryota</taxon>
        <taxon>Fungi</taxon>
        <taxon>Fungi incertae sedis</taxon>
        <taxon>Chytridiomycota</taxon>
        <taxon>Chytridiomycota incertae sedis</taxon>
        <taxon>Neocallimastigomycetes</taxon>
        <taxon>Neocallimastigales</taxon>
        <taxon>Neocallimastigaceae</taxon>
        <taxon>Neocallimastix</taxon>
    </lineage>
</organism>
<feature type="non-terminal residue" evidence="2">
    <location>
        <position position="1"/>
    </location>
</feature>